<proteinExistence type="inferred from homology"/>
<protein>
    <submittedName>
        <fullName evidence="8">DMT family transporter</fullName>
    </submittedName>
</protein>
<feature type="transmembrane region" description="Helical" evidence="6">
    <location>
        <begin position="242"/>
        <end position="258"/>
    </location>
</feature>
<dbReference type="GO" id="GO:0016020">
    <property type="term" value="C:membrane"/>
    <property type="evidence" value="ECO:0007669"/>
    <property type="project" value="UniProtKB-SubCell"/>
</dbReference>
<evidence type="ECO:0000259" key="7">
    <source>
        <dbReference type="Pfam" id="PF00892"/>
    </source>
</evidence>
<name>A0A975SWM0_9ACTN</name>
<feature type="transmembrane region" description="Helical" evidence="6">
    <location>
        <begin position="177"/>
        <end position="196"/>
    </location>
</feature>
<dbReference type="InterPro" id="IPR050638">
    <property type="entry name" value="AA-Vitamin_Transporters"/>
</dbReference>
<keyword evidence="4 6" id="KW-1133">Transmembrane helix</keyword>
<evidence type="ECO:0000256" key="3">
    <source>
        <dbReference type="ARBA" id="ARBA00022692"/>
    </source>
</evidence>
<dbReference type="Proteomes" id="UP000683575">
    <property type="component" value="Chromosome"/>
</dbReference>
<dbReference type="PANTHER" id="PTHR32322:SF2">
    <property type="entry name" value="EAMA DOMAIN-CONTAINING PROTEIN"/>
    <property type="match status" value="1"/>
</dbReference>
<organism evidence="8 9">
    <name type="scientific">Nocardioides panacis</name>
    <dbReference type="NCBI Taxonomy" id="2849501"/>
    <lineage>
        <taxon>Bacteria</taxon>
        <taxon>Bacillati</taxon>
        <taxon>Actinomycetota</taxon>
        <taxon>Actinomycetes</taxon>
        <taxon>Propionibacteriales</taxon>
        <taxon>Nocardioidaceae</taxon>
        <taxon>Nocardioides</taxon>
    </lineage>
</organism>
<dbReference type="AlphaFoldDB" id="A0A975SWM0"/>
<accession>A0A975SWM0</accession>
<keyword evidence="9" id="KW-1185">Reference proteome</keyword>
<dbReference type="Pfam" id="PF00892">
    <property type="entry name" value="EamA"/>
    <property type="match status" value="2"/>
</dbReference>
<comment type="subcellular location">
    <subcellularLocation>
        <location evidence="1">Membrane</location>
        <topology evidence="1">Multi-pass membrane protein</topology>
    </subcellularLocation>
</comment>
<feature type="domain" description="EamA" evidence="7">
    <location>
        <begin position="11"/>
        <end position="136"/>
    </location>
</feature>
<reference evidence="8" key="1">
    <citation type="submission" date="2021-06" db="EMBL/GenBank/DDBJ databases">
        <title>Complete genome sequence of Nocardioides sp. G188.</title>
        <authorList>
            <person name="Im W.-T."/>
        </authorList>
    </citation>
    <scope>NUCLEOTIDE SEQUENCE</scope>
    <source>
        <strain evidence="8">G188</strain>
    </source>
</reference>
<evidence type="ECO:0000313" key="8">
    <source>
        <dbReference type="EMBL" id="QWZ07277.1"/>
    </source>
</evidence>
<dbReference type="KEGG" id="nps:KRR39_17665"/>
<dbReference type="RefSeq" id="WP_216938788.1">
    <property type="nucleotide sequence ID" value="NZ_CP077062.1"/>
</dbReference>
<feature type="transmembrane region" description="Helical" evidence="6">
    <location>
        <begin position="68"/>
        <end position="89"/>
    </location>
</feature>
<keyword evidence="3 6" id="KW-0812">Transmembrane</keyword>
<keyword evidence="5 6" id="KW-0472">Membrane</keyword>
<feature type="transmembrane region" description="Helical" evidence="6">
    <location>
        <begin position="38"/>
        <end position="56"/>
    </location>
</feature>
<comment type="similarity">
    <text evidence="2">Belongs to the EamA transporter family.</text>
</comment>
<evidence type="ECO:0000256" key="5">
    <source>
        <dbReference type="ARBA" id="ARBA00023136"/>
    </source>
</evidence>
<evidence type="ECO:0000256" key="2">
    <source>
        <dbReference type="ARBA" id="ARBA00007362"/>
    </source>
</evidence>
<feature type="transmembrane region" description="Helical" evidence="6">
    <location>
        <begin position="146"/>
        <end position="165"/>
    </location>
</feature>
<dbReference type="EMBL" id="CP077062">
    <property type="protein sequence ID" value="QWZ07277.1"/>
    <property type="molecule type" value="Genomic_DNA"/>
</dbReference>
<feature type="transmembrane region" description="Helical" evidence="6">
    <location>
        <begin position="208"/>
        <end position="230"/>
    </location>
</feature>
<dbReference type="InterPro" id="IPR000620">
    <property type="entry name" value="EamA_dom"/>
</dbReference>
<feature type="transmembrane region" description="Helical" evidence="6">
    <location>
        <begin position="264"/>
        <end position="281"/>
    </location>
</feature>
<feature type="transmembrane region" description="Helical" evidence="6">
    <location>
        <begin position="95"/>
        <end position="114"/>
    </location>
</feature>
<evidence type="ECO:0000256" key="6">
    <source>
        <dbReference type="SAM" id="Phobius"/>
    </source>
</evidence>
<gene>
    <name evidence="8" type="ORF">KRR39_17665</name>
</gene>
<evidence type="ECO:0000313" key="9">
    <source>
        <dbReference type="Proteomes" id="UP000683575"/>
    </source>
</evidence>
<sequence length="294" mass="30876">MRRSDWLPATLLVVMWSSGFIGAELGTRTAPSDTLLGWRYLAAALLVGAWAAVRGIRPDRRTWPRLALVGLLCQCLYLGGVVTGVGLGVPPGTAALVAALQPLLVAVVAGPLLGERTSVRQRVGLVLGVVGVALVVAGDLGAGAPLLGYALVVGGMLALASGTLLERRLRLPVSLLESLTVQTLTAAVFFLLVATADRHLTPPADPRFWWAVLWVVALSTFGGYGSYLLVLRRSGATRVSTLLFLTPPTTALWAFLMFGTRPALLALPGAVVCALAVYLVVRRSGRPVTRGARA</sequence>
<evidence type="ECO:0000256" key="4">
    <source>
        <dbReference type="ARBA" id="ARBA00022989"/>
    </source>
</evidence>
<feature type="transmembrane region" description="Helical" evidence="6">
    <location>
        <begin position="123"/>
        <end position="140"/>
    </location>
</feature>
<evidence type="ECO:0000256" key="1">
    <source>
        <dbReference type="ARBA" id="ARBA00004141"/>
    </source>
</evidence>
<feature type="domain" description="EamA" evidence="7">
    <location>
        <begin position="147"/>
        <end position="281"/>
    </location>
</feature>
<dbReference type="PANTHER" id="PTHR32322">
    <property type="entry name" value="INNER MEMBRANE TRANSPORTER"/>
    <property type="match status" value="1"/>
</dbReference>